<dbReference type="AlphaFoldDB" id="A0A3B7MNG8"/>
<keyword evidence="2" id="KW-0436">Ligase</keyword>
<keyword evidence="3" id="KW-1185">Reference proteome</keyword>
<evidence type="ECO:0000313" key="2">
    <source>
        <dbReference type="EMBL" id="AXY74853.1"/>
    </source>
</evidence>
<organism evidence="2 3">
    <name type="scientific">Paraflavitalea soli</name>
    <dbReference type="NCBI Taxonomy" id="2315862"/>
    <lineage>
        <taxon>Bacteria</taxon>
        <taxon>Pseudomonadati</taxon>
        <taxon>Bacteroidota</taxon>
        <taxon>Chitinophagia</taxon>
        <taxon>Chitinophagales</taxon>
        <taxon>Chitinophagaceae</taxon>
        <taxon>Paraflavitalea</taxon>
    </lineage>
</organism>
<keyword evidence="1" id="KW-0812">Transmembrane</keyword>
<evidence type="ECO:0000256" key="1">
    <source>
        <dbReference type="SAM" id="Phobius"/>
    </source>
</evidence>
<dbReference type="SUPFAM" id="SSF56059">
    <property type="entry name" value="Glutathione synthetase ATP-binding domain-like"/>
    <property type="match status" value="1"/>
</dbReference>
<reference evidence="2 3" key="1">
    <citation type="submission" date="2018-09" db="EMBL/GenBank/DDBJ databases">
        <title>Genome sequencing of strain 6GH32-13.</title>
        <authorList>
            <person name="Weon H.-Y."/>
            <person name="Heo J."/>
            <person name="Kwon S.-W."/>
        </authorList>
    </citation>
    <scope>NUCLEOTIDE SEQUENCE [LARGE SCALE GENOMIC DNA]</scope>
    <source>
        <strain evidence="2 3">5GH32-13</strain>
    </source>
</reference>
<gene>
    <name evidence="2" type="ORF">D3H65_13040</name>
</gene>
<proteinExistence type="predicted"/>
<dbReference type="EMBL" id="CP032157">
    <property type="protein sequence ID" value="AXY74853.1"/>
    <property type="molecule type" value="Genomic_DNA"/>
</dbReference>
<dbReference type="KEGG" id="pseg:D3H65_13040"/>
<accession>A0A3B7MNG8</accession>
<evidence type="ECO:0000313" key="3">
    <source>
        <dbReference type="Proteomes" id="UP000263900"/>
    </source>
</evidence>
<dbReference type="Proteomes" id="UP000263900">
    <property type="component" value="Chromosome"/>
</dbReference>
<name>A0A3B7MNG8_9BACT</name>
<dbReference type="RefSeq" id="WP_119050736.1">
    <property type="nucleotide sequence ID" value="NZ_CP032157.1"/>
</dbReference>
<dbReference type="OrthoDB" id="9775266at2"/>
<feature type="transmembrane region" description="Helical" evidence="1">
    <location>
        <begin position="21"/>
        <end position="38"/>
    </location>
</feature>
<keyword evidence="1" id="KW-0472">Membrane</keyword>
<sequence length="354" mass="40998">MNVFQRILHRPFFIRLFNWEYWSFPAVYIWIYPVWFFLCLRARSLFFFAASNPRIKNGGFLNESKEEVANLIPDQYHPKTVFFAIPANGHIVLNELMRHGLAFPLIGKPNVGGRGRGVKVLADAEAVLNYVAKACLDFHIQEYVPWKNEVGIFYCRYPDAPTGFVTGIVKKEFLSVTGDGRHTISQLLRQDKRALMYMDSLENMHGEGLQEVLLAGEKKIVSPYGNHARGSLFLDHSHLVDEALQATIDAICQQIPEFYFGRLDIRYDSLEDLKQGRNFAIIEVNGAGAEPTHIYDPRHSLFFAWKEIIRHWIILARISRMNHRKGHPYLSWKEGVQMFRENKEWSVRLAAMPK</sequence>
<protein>
    <submittedName>
        <fullName evidence="2">D-alanine--D-alanine ligase</fullName>
    </submittedName>
</protein>
<dbReference type="GO" id="GO:0016874">
    <property type="term" value="F:ligase activity"/>
    <property type="evidence" value="ECO:0007669"/>
    <property type="project" value="UniProtKB-KW"/>
</dbReference>
<keyword evidence="1" id="KW-1133">Transmembrane helix</keyword>